<evidence type="ECO:0000259" key="6">
    <source>
        <dbReference type="PROSITE" id="PS51123"/>
    </source>
</evidence>
<evidence type="ECO:0000256" key="3">
    <source>
        <dbReference type="ARBA" id="ARBA00023237"/>
    </source>
</evidence>
<dbReference type="Pfam" id="PF00691">
    <property type="entry name" value="OmpA"/>
    <property type="match status" value="1"/>
</dbReference>
<evidence type="ECO:0000313" key="8">
    <source>
        <dbReference type="Proteomes" id="UP000477386"/>
    </source>
</evidence>
<dbReference type="InterPro" id="IPR036737">
    <property type="entry name" value="OmpA-like_sf"/>
</dbReference>
<feature type="compositionally biased region" description="Polar residues" evidence="5">
    <location>
        <begin position="120"/>
        <end position="132"/>
    </location>
</feature>
<gene>
    <name evidence="7" type="ORF">GK091_10965</name>
</gene>
<dbReference type="Proteomes" id="UP000477386">
    <property type="component" value="Unassembled WGS sequence"/>
</dbReference>
<dbReference type="SUPFAM" id="SSF49464">
    <property type="entry name" value="Carboxypeptidase regulatory domain-like"/>
    <property type="match status" value="1"/>
</dbReference>
<evidence type="ECO:0000256" key="4">
    <source>
        <dbReference type="PROSITE-ProRule" id="PRU00473"/>
    </source>
</evidence>
<evidence type="ECO:0000256" key="2">
    <source>
        <dbReference type="ARBA" id="ARBA00023136"/>
    </source>
</evidence>
<accession>A0A6M0II80</accession>
<dbReference type="EMBL" id="JAAGNZ010000001">
    <property type="protein sequence ID" value="NEU67405.1"/>
    <property type="molecule type" value="Genomic_DNA"/>
</dbReference>
<dbReference type="InterPro" id="IPR050330">
    <property type="entry name" value="Bact_OuterMem_StrucFunc"/>
</dbReference>
<dbReference type="PANTHER" id="PTHR30329:SF21">
    <property type="entry name" value="LIPOPROTEIN YIAD-RELATED"/>
    <property type="match status" value="1"/>
</dbReference>
<dbReference type="Gene3D" id="3.30.1330.60">
    <property type="entry name" value="OmpA-like domain"/>
    <property type="match status" value="1"/>
</dbReference>
<sequence>MIRLTLLFSVFPLLTYAQQVDTSACLQIQGSVIDYATHQPLTAARLVAQTATGRVPIGSSGESGRFSGALPCGTTALLISRTDYRNQIIPVQLPNELPEKPIGILIPLVPVDKQNKNTPYLQTEQTSYVQSDRASDGRSVPDSTQRQHNTFVVTDATQSTPLPALVCFFFTKTGIRNCLNTNQEGQFQIDFDQRDIVALEVTAVGYQPYAGNMLVEQLDGRLLKHTIKLQRELTLLTVDAPGASQCELRSKTQTIALTPLSGYAGQYVTYDPTPEPVELIISYQTKKVTRTIDLHAGLNFLTVTQPLNNLPVIPPILGAAAAKTVVADISVGPASFKPDSIPMIYFEQSSYRLRPDSQEVLTQVVRYLNAHPTDSLQITGHTDNVGDPRLNQALSENRARVTATFLTDRGIPESRLTKAGIGSSQPIVPNTTEANRVINRRVSLKLITAQ</sequence>
<keyword evidence="8" id="KW-1185">Reference proteome</keyword>
<dbReference type="GO" id="GO:0009279">
    <property type="term" value="C:cell outer membrane"/>
    <property type="evidence" value="ECO:0007669"/>
    <property type="project" value="UniProtKB-SubCell"/>
</dbReference>
<feature type="domain" description="OmpA-like" evidence="6">
    <location>
        <begin position="333"/>
        <end position="450"/>
    </location>
</feature>
<dbReference type="RefSeq" id="WP_164037328.1">
    <property type="nucleotide sequence ID" value="NZ_JAAGNZ010000001.1"/>
</dbReference>
<comment type="caution">
    <text evidence="7">The sequence shown here is derived from an EMBL/GenBank/DDBJ whole genome shotgun (WGS) entry which is preliminary data.</text>
</comment>
<dbReference type="PROSITE" id="PS51123">
    <property type="entry name" value="OMPA_2"/>
    <property type="match status" value="1"/>
</dbReference>
<feature type="region of interest" description="Disordered" evidence="5">
    <location>
        <begin position="120"/>
        <end position="145"/>
    </location>
</feature>
<dbReference type="InterPro" id="IPR008969">
    <property type="entry name" value="CarboxyPept-like_regulatory"/>
</dbReference>
<dbReference type="CDD" id="cd07185">
    <property type="entry name" value="OmpA_C-like"/>
    <property type="match status" value="1"/>
</dbReference>
<dbReference type="PRINTS" id="PR01021">
    <property type="entry name" value="OMPADOMAIN"/>
</dbReference>
<proteinExistence type="predicted"/>
<keyword evidence="3" id="KW-0998">Cell outer membrane</keyword>
<dbReference type="InterPro" id="IPR006664">
    <property type="entry name" value="OMP_bac"/>
</dbReference>
<dbReference type="PANTHER" id="PTHR30329">
    <property type="entry name" value="STATOR ELEMENT OF FLAGELLAR MOTOR COMPLEX"/>
    <property type="match status" value="1"/>
</dbReference>
<protein>
    <submittedName>
        <fullName evidence="7">OmpA family protein</fullName>
    </submittedName>
</protein>
<name>A0A6M0II80_9BACT</name>
<keyword evidence="2 4" id="KW-0472">Membrane</keyword>
<evidence type="ECO:0000256" key="1">
    <source>
        <dbReference type="ARBA" id="ARBA00004442"/>
    </source>
</evidence>
<dbReference type="SUPFAM" id="SSF103088">
    <property type="entry name" value="OmpA-like"/>
    <property type="match status" value="1"/>
</dbReference>
<evidence type="ECO:0000256" key="5">
    <source>
        <dbReference type="SAM" id="MobiDB-lite"/>
    </source>
</evidence>
<dbReference type="AlphaFoldDB" id="A0A6M0II80"/>
<reference evidence="7 8" key="1">
    <citation type="submission" date="2020-02" db="EMBL/GenBank/DDBJ databases">
        <title>Draft genome sequence of two Spirosoma agri KCTC 52727 and Spirosoma terrae KCTC 52035.</title>
        <authorList>
            <person name="Rojas J."/>
            <person name="Ambika Manirajan B."/>
            <person name="Ratering S."/>
            <person name="Suarez C."/>
            <person name="Schnell S."/>
        </authorList>
    </citation>
    <scope>NUCLEOTIDE SEQUENCE [LARGE SCALE GENOMIC DNA]</scope>
    <source>
        <strain evidence="7 8">KCTC 52727</strain>
    </source>
</reference>
<evidence type="ECO:0000313" key="7">
    <source>
        <dbReference type="EMBL" id="NEU67405.1"/>
    </source>
</evidence>
<dbReference type="InterPro" id="IPR006665">
    <property type="entry name" value="OmpA-like"/>
</dbReference>
<comment type="subcellular location">
    <subcellularLocation>
        <location evidence="1">Cell outer membrane</location>
    </subcellularLocation>
</comment>
<organism evidence="7 8">
    <name type="scientific">Spirosoma agri</name>
    <dbReference type="NCBI Taxonomy" id="1987381"/>
    <lineage>
        <taxon>Bacteria</taxon>
        <taxon>Pseudomonadati</taxon>
        <taxon>Bacteroidota</taxon>
        <taxon>Cytophagia</taxon>
        <taxon>Cytophagales</taxon>
        <taxon>Cytophagaceae</taxon>
        <taxon>Spirosoma</taxon>
    </lineage>
</organism>